<name>A0ACB9H3J4_CICIN</name>
<evidence type="ECO:0000313" key="2">
    <source>
        <dbReference type="Proteomes" id="UP001055811"/>
    </source>
</evidence>
<dbReference type="EMBL" id="CM042009">
    <property type="protein sequence ID" value="KAI3789552.1"/>
    <property type="molecule type" value="Genomic_DNA"/>
</dbReference>
<proteinExistence type="predicted"/>
<organism evidence="1 2">
    <name type="scientific">Cichorium intybus</name>
    <name type="common">Chicory</name>
    <dbReference type="NCBI Taxonomy" id="13427"/>
    <lineage>
        <taxon>Eukaryota</taxon>
        <taxon>Viridiplantae</taxon>
        <taxon>Streptophyta</taxon>
        <taxon>Embryophyta</taxon>
        <taxon>Tracheophyta</taxon>
        <taxon>Spermatophyta</taxon>
        <taxon>Magnoliopsida</taxon>
        <taxon>eudicotyledons</taxon>
        <taxon>Gunneridae</taxon>
        <taxon>Pentapetalae</taxon>
        <taxon>asterids</taxon>
        <taxon>campanulids</taxon>
        <taxon>Asterales</taxon>
        <taxon>Asteraceae</taxon>
        <taxon>Cichorioideae</taxon>
        <taxon>Cichorieae</taxon>
        <taxon>Cichoriinae</taxon>
        <taxon>Cichorium</taxon>
    </lineage>
</organism>
<accession>A0ACB9H3J4</accession>
<evidence type="ECO:0000313" key="1">
    <source>
        <dbReference type="EMBL" id="KAI3789552.1"/>
    </source>
</evidence>
<sequence>MASPTSRPLHPRILAIDLPSSFIILSNRKNYSVPWTSKQREDGRRSVNGCYTVGRRNRNPFRFFSHHWCFRFSVFMFESSSLFSSKPCFKLSGFHVLDHV</sequence>
<dbReference type="Proteomes" id="UP001055811">
    <property type="component" value="Linkage Group LG01"/>
</dbReference>
<gene>
    <name evidence="1" type="ORF">L2E82_02351</name>
</gene>
<comment type="caution">
    <text evidence="1">The sequence shown here is derived from an EMBL/GenBank/DDBJ whole genome shotgun (WGS) entry which is preliminary data.</text>
</comment>
<reference evidence="2" key="1">
    <citation type="journal article" date="2022" name="Mol. Ecol. Resour.">
        <title>The genomes of chicory, endive, great burdock and yacon provide insights into Asteraceae palaeo-polyploidization history and plant inulin production.</title>
        <authorList>
            <person name="Fan W."/>
            <person name="Wang S."/>
            <person name="Wang H."/>
            <person name="Wang A."/>
            <person name="Jiang F."/>
            <person name="Liu H."/>
            <person name="Zhao H."/>
            <person name="Xu D."/>
            <person name="Zhang Y."/>
        </authorList>
    </citation>
    <scope>NUCLEOTIDE SEQUENCE [LARGE SCALE GENOMIC DNA]</scope>
    <source>
        <strain evidence="2">cv. Punajuju</strain>
    </source>
</reference>
<keyword evidence="2" id="KW-1185">Reference proteome</keyword>
<protein>
    <submittedName>
        <fullName evidence="1">Uncharacterized protein</fullName>
    </submittedName>
</protein>
<reference evidence="1 2" key="2">
    <citation type="journal article" date="2022" name="Mol. Ecol. Resour.">
        <title>The genomes of chicory, endive, great burdock and yacon provide insights into Asteraceae paleo-polyploidization history and plant inulin production.</title>
        <authorList>
            <person name="Fan W."/>
            <person name="Wang S."/>
            <person name="Wang H."/>
            <person name="Wang A."/>
            <person name="Jiang F."/>
            <person name="Liu H."/>
            <person name="Zhao H."/>
            <person name="Xu D."/>
            <person name="Zhang Y."/>
        </authorList>
    </citation>
    <scope>NUCLEOTIDE SEQUENCE [LARGE SCALE GENOMIC DNA]</scope>
    <source>
        <strain evidence="2">cv. Punajuju</strain>
        <tissue evidence="1">Leaves</tissue>
    </source>
</reference>